<keyword evidence="9" id="KW-0862">Zinc</keyword>
<dbReference type="InterPro" id="IPR013083">
    <property type="entry name" value="Znf_RING/FYVE/PHD"/>
</dbReference>
<dbReference type="PANTHER" id="PTHR45977">
    <property type="entry name" value="TARGET OF ERK KINASE MPK-1"/>
    <property type="match status" value="1"/>
</dbReference>
<dbReference type="Proteomes" id="UP000324748">
    <property type="component" value="Unassembled WGS sequence"/>
</dbReference>
<dbReference type="InterPro" id="IPR001841">
    <property type="entry name" value="Znf_RING"/>
</dbReference>
<dbReference type="InterPro" id="IPR011016">
    <property type="entry name" value="Znf_RING-CH"/>
</dbReference>
<proteinExistence type="predicted"/>
<dbReference type="SMART" id="SM00184">
    <property type="entry name" value="RING"/>
    <property type="match status" value="1"/>
</dbReference>
<dbReference type="PROSITE" id="PS50089">
    <property type="entry name" value="ZF_RING_2"/>
    <property type="match status" value="1"/>
</dbReference>
<protein>
    <recommendedName>
        <fullName evidence="3">RING-type E3 ubiquitin transferase</fullName>
        <ecNumber evidence="3">2.3.2.27</ecNumber>
    </recommendedName>
</protein>
<organism evidence="14 15">
    <name type="scientific">Puccinia graminis f. sp. tritici</name>
    <dbReference type="NCBI Taxonomy" id="56615"/>
    <lineage>
        <taxon>Eukaryota</taxon>
        <taxon>Fungi</taxon>
        <taxon>Dikarya</taxon>
        <taxon>Basidiomycota</taxon>
        <taxon>Pucciniomycotina</taxon>
        <taxon>Pucciniomycetes</taxon>
        <taxon>Pucciniales</taxon>
        <taxon>Pucciniaceae</taxon>
        <taxon>Puccinia</taxon>
    </lineage>
</organism>
<evidence type="ECO:0000313" key="14">
    <source>
        <dbReference type="EMBL" id="KAA1073322.1"/>
    </source>
</evidence>
<evidence type="ECO:0000256" key="9">
    <source>
        <dbReference type="ARBA" id="ARBA00022833"/>
    </source>
</evidence>
<keyword evidence="8" id="KW-0833">Ubl conjugation pathway</keyword>
<keyword evidence="11" id="KW-0472">Membrane</keyword>
<evidence type="ECO:0000256" key="10">
    <source>
        <dbReference type="ARBA" id="ARBA00022989"/>
    </source>
</evidence>
<evidence type="ECO:0000256" key="8">
    <source>
        <dbReference type="ARBA" id="ARBA00022786"/>
    </source>
</evidence>
<dbReference type="EMBL" id="VSWC01000158">
    <property type="protein sequence ID" value="KAA1073322.1"/>
    <property type="molecule type" value="Genomic_DNA"/>
</dbReference>
<keyword evidence="5" id="KW-0812">Transmembrane</keyword>
<evidence type="ECO:0000313" key="15">
    <source>
        <dbReference type="Proteomes" id="UP000324748"/>
    </source>
</evidence>
<dbReference type="SMART" id="SM01197">
    <property type="entry name" value="FANCL_C"/>
    <property type="match status" value="1"/>
</dbReference>
<evidence type="ECO:0000256" key="4">
    <source>
        <dbReference type="ARBA" id="ARBA00022679"/>
    </source>
</evidence>
<sequence length="262" mass="29780">MLNNLASIRVRIHQESQISMSRLPITGTGLGMEYRQRISRLASQLQVAIQEIEMGQLPISADFSRITSSEITIKLWPTKRYSFQSTDVGNKSSLFKLKDNNPESQEFSNHMQEEAADAALQNTHATELDQCSICLAQTLNPEELHVVSSCGHLFHKVCIQNWLQLKVDQTCPVCRFPIQDPELLPLAIPRNHIRLVSRVVRKNITSLIQWLISANPPGNHPPLELFLLLVFLYWTKTLIFSSESSIEILLFSFLISLIFSLN</sequence>
<evidence type="ECO:0000256" key="7">
    <source>
        <dbReference type="ARBA" id="ARBA00022771"/>
    </source>
</evidence>
<keyword evidence="4" id="KW-0808">Transferase</keyword>
<dbReference type="OrthoDB" id="8062037at2759"/>
<evidence type="ECO:0000256" key="3">
    <source>
        <dbReference type="ARBA" id="ARBA00012483"/>
    </source>
</evidence>
<keyword evidence="6" id="KW-0479">Metal-binding</keyword>
<comment type="subcellular location">
    <subcellularLocation>
        <location evidence="2">Membrane</location>
        <topology evidence="2">Multi-pass membrane protein</topology>
    </subcellularLocation>
</comment>
<keyword evidence="10" id="KW-1133">Transmembrane helix</keyword>
<feature type="domain" description="RING-type" evidence="13">
    <location>
        <begin position="131"/>
        <end position="175"/>
    </location>
</feature>
<keyword evidence="15" id="KW-1185">Reference proteome</keyword>
<dbReference type="GO" id="GO:0061630">
    <property type="term" value="F:ubiquitin protein ligase activity"/>
    <property type="evidence" value="ECO:0007669"/>
    <property type="project" value="UniProtKB-EC"/>
</dbReference>
<reference evidence="14 15" key="1">
    <citation type="submission" date="2019-05" db="EMBL/GenBank/DDBJ databases">
        <title>Emergence of the Ug99 lineage of the wheat stem rust pathogen through somatic hybridization.</title>
        <authorList>
            <person name="Li F."/>
            <person name="Upadhyaya N.M."/>
            <person name="Sperschneider J."/>
            <person name="Matny O."/>
            <person name="Nguyen-Phuc H."/>
            <person name="Mago R."/>
            <person name="Raley C."/>
            <person name="Miller M.E."/>
            <person name="Silverstein K.A.T."/>
            <person name="Henningsen E."/>
            <person name="Hirsch C.D."/>
            <person name="Visser B."/>
            <person name="Pretorius Z.A."/>
            <person name="Steffenson B.J."/>
            <person name="Schwessinger B."/>
            <person name="Dodds P.N."/>
            <person name="Figueroa M."/>
        </authorList>
    </citation>
    <scope>NUCLEOTIDE SEQUENCE [LARGE SCALE GENOMIC DNA]</scope>
    <source>
        <strain evidence="14">21-0</strain>
    </source>
</reference>
<dbReference type="SUPFAM" id="SSF57850">
    <property type="entry name" value="RING/U-box"/>
    <property type="match status" value="1"/>
</dbReference>
<name>A0A5B0M9E2_PUCGR</name>
<dbReference type="GO" id="GO:0016567">
    <property type="term" value="P:protein ubiquitination"/>
    <property type="evidence" value="ECO:0007669"/>
    <property type="project" value="TreeGrafter"/>
</dbReference>
<dbReference type="AlphaFoldDB" id="A0A5B0M9E2"/>
<evidence type="ECO:0000259" key="13">
    <source>
        <dbReference type="PROSITE" id="PS50089"/>
    </source>
</evidence>
<evidence type="ECO:0000256" key="2">
    <source>
        <dbReference type="ARBA" id="ARBA00004141"/>
    </source>
</evidence>
<keyword evidence="7 12" id="KW-0863">Zinc-finger</keyword>
<accession>A0A5B0M9E2</accession>
<dbReference type="Gene3D" id="3.30.40.10">
    <property type="entry name" value="Zinc/RING finger domain, C3HC4 (zinc finger)"/>
    <property type="match status" value="1"/>
</dbReference>
<dbReference type="GO" id="GO:0006511">
    <property type="term" value="P:ubiquitin-dependent protein catabolic process"/>
    <property type="evidence" value="ECO:0007669"/>
    <property type="project" value="TreeGrafter"/>
</dbReference>
<dbReference type="Pfam" id="PF13639">
    <property type="entry name" value="zf-RING_2"/>
    <property type="match status" value="1"/>
</dbReference>
<gene>
    <name evidence="14" type="ORF">PGT21_008403</name>
</gene>
<dbReference type="SMART" id="SM00744">
    <property type="entry name" value="RINGv"/>
    <property type="match status" value="1"/>
</dbReference>
<dbReference type="GO" id="GO:0016020">
    <property type="term" value="C:membrane"/>
    <property type="evidence" value="ECO:0007669"/>
    <property type="project" value="UniProtKB-SubCell"/>
</dbReference>
<dbReference type="PANTHER" id="PTHR45977:SF4">
    <property type="entry name" value="RING-TYPE DOMAIN-CONTAINING PROTEIN"/>
    <property type="match status" value="1"/>
</dbReference>
<dbReference type="GO" id="GO:0008270">
    <property type="term" value="F:zinc ion binding"/>
    <property type="evidence" value="ECO:0007669"/>
    <property type="project" value="UniProtKB-KW"/>
</dbReference>
<evidence type="ECO:0000256" key="11">
    <source>
        <dbReference type="ARBA" id="ARBA00023136"/>
    </source>
</evidence>
<evidence type="ECO:0000256" key="6">
    <source>
        <dbReference type="ARBA" id="ARBA00022723"/>
    </source>
</evidence>
<dbReference type="EC" id="2.3.2.27" evidence="3"/>
<evidence type="ECO:0000256" key="5">
    <source>
        <dbReference type="ARBA" id="ARBA00022692"/>
    </source>
</evidence>
<evidence type="ECO:0000256" key="1">
    <source>
        <dbReference type="ARBA" id="ARBA00000900"/>
    </source>
</evidence>
<evidence type="ECO:0000256" key="12">
    <source>
        <dbReference type="PROSITE-ProRule" id="PRU00175"/>
    </source>
</evidence>
<comment type="caution">
    <text evidence="14">The sequence shown here is derived from an EMBL/GenBank/DDBJ whole genome shotgun (WGS) entry which is preliminary data.</text>
</comment>
<comment type="catalytic activity">
    <reaction evidence="1">
        <text>S-ubiquitinyl-[E2 ubiquitin-conjugating enzyme]-L-cysteine + [acceptor protein]-L-lysine = [E2 ubiquitin-conjugating enzyme]-L-cysteine + N(6)-ubiquitinyl-[acceptor protein]-L-lysine.</text>
        <dbReference type="EC" id="2.3.2.27"/>
    </reaction>
</comment>